<evidence type="ECO:0000256" key="1">
    <source>
        <dbReference type="SAM" id="SignalP"/>
    </source>
</evidence>
<name>A0ABS7J6S1_9SPHN</name>
<comment type="caution">
    <text evidence="2">The sequence shown here is derived from an EMBL/GenBank/DDBJ whole genome shotgun (WGS) entry which is preliminary data.</text>
</comment>
<keyword evidence="3" id="KW-1185">Reference proteome</keyword>
<protein>
    <recommendedName>
        <fullName evidence="4">DUF11 domain-containing protein</fullName>
    </recommendedName>
</protein>
<dbReference type="RefSeq" id="WP_221558274.1">
    <property type="nucleotide sequence ID" value="NZ_JAIGNO010000006.1"/>
</dbReference>
<gene>
    <name evidence="2" type="ORF">K3174_10740</name>
</gene>
<feature type="signal peptide" evidence="1">
    <location>
        <begin position="1"/>
        <end position="26"/>
    </location>
</feature>
<dbReference type="Proteomes" id="UP000755104">
    <property type="component" value="Unassembled WGS sequence"/>
</dbReference>
<feature type="chain" id="PRO_5046583574" description="DUF11 domain-containing protein" evidence="1">
    <location>
        <begin position="27"/>
        <end position="341"/>
    </location>
</feature>
<dbReference type="InterPro" id="IPR047589">
    <property type="entry name" value="DUF11_rpt"/>
</dbReference>
<organism evidence="2 3">
    <name type="scientific">Qipengyuania qiaonensis</name>
    <dbReference type="NCBI Taxonomy" id="2867240"/>
    <lineage>
        <taxon>Bacteria</taxon>
        <taxon>Pseudomonadati</taxon>
        <taxon>Pseudomonadota</taxon>
        <taxon>Alphaproteobacteria</taxon>
        <taxon>Sphingomonadales</taxon>
        <taxon>Erythrobacteraceae</taxon>
        <taxon>Qipengyuania</taxon>
    </lineage>
</organism>
<evidence type="ECO:0008006" key="4">
    <source>
        <dbReference type="Google" id="ProtNLM"/>
    </source>
</evidence>
<dbReference type="NCBIfam" id="TIGR01451">
    <property type="entry name" value="B_ant_repeat"/>
    <property type="match status" value="1"/>
</dbReference>
<sequence length="341" mass="33878">MTHGKQLLGAVSSIALIAFSSSPALAAGTAAGSSITNNVTVNYNVGGVAQTAVNASNTFTVDRRVNLTVAEVGGTTTSVAPGSLSQATTFTVTNTSNTPVDFALSLVQSTTDNFDITNIRYYRDNGNGVFDAGDTLVTFLDEIAADAVVTVHVVGDIPNTVTNGQVSNITLVANAHAAGTASSLGAKLTATAGANTAGVDTVLADAAAPGDTGANQGDHAASDSYTVSAAVMTAAKTSTIISDPINGTTNPKMIPGATVQYCIAVSNAAGGAAATNVTISDILPTGVTYLSAFGIFTNGNASCASGTSGGTYTAGTRTIAAPLSDIAASQTRSVYFRVTID</sequence>
<accession>A0ABS7J6S1</accession>
<dbReference type="EMBL" id="JAIGNO010000006">
    <property type="protein sequence ID" value="MBX7483008.1"/>
    <property type="molecule type" value="Genomic_DNA"/>
</dbReference>
<evidence type="ECO:0000313" key="3">
    <source>
        <dbReference type="Proteomes" id="UP000755104"/>
    </source>
</evidence>
<reference evidence="2 3" key="1">
    <citation type="submission" date="2021-08" db="EMBL/GenBank/DDBJ databases">
        <title>Comparative Genomics Analysis of the Genus Qipengyuania Reveals Extensive Genetic Diversity and Metabolic Versatility, Including the Description of Fifteen Novel Species.</title>
        <authorList>
            <person name="Liu Y."/>
        </authorList>
    </citation>
    <scope>NUCLEOTIDE SEQUENCE [LARGE SCALE GENOMIC DNA]</scope>
    <source>
        <strain evidence="2 3">6D47A</strain>
    </source>
</reference>
<proteinExistence type="predicted"/>
<evidence type="ECO:0000313" key="2">
    <source>
        <dbReference type="EMBL" id="MBX7483008.1"/>
    </source>
</evidence>
<keyword evidence="1" id="KW-0732">Signal</keyword>